<evidence type="ECO:0000256" key="6">
    <source>
        <dbReference type="PROSITE-ProRule" id="PRU00169"/>
    </source>
</evidence>
<dbReference type="InterPro" id="IPR011006">
    <property type="entry name" value="CheY-like_superfamily"/>
</dbReference>
<dbReference type="CDD" id="cd17624">
    <property type="entry name" value="REC_OmpR_PmrA-like"/>
    <property type="match status" value="1"/>
</dbReference>
<dbReference type="Gene3D" id="3.40.50.2300">
    <property type="match status" value="1"/>
</dbReference>
<dbReference type="PANTHER" id="PTHR48111:SF67">
    <property type="entry name" value="TRANSCRIPTIONAL REGULATORY PROTEIN TCTD"/>
    <property type="match status" value="1"/>
</dbReference>
<name>A0A212LP96_9HYPH</name>
<evidence type="ECO:0000256" key="5">
    <source>
        <dbReference type="ARBA" id="ARBA00023163"/>
    </source>
</evidence>
<evidence type="ECO:0000256" key="4">
    <source>
        <dbReference type="ARBA" id="ARBA00023125"/>
    </source>
</evidence>
<dbReference type="Gene3D" id="1.10.10.10">
    <property type="entry name" value="Winged helix-like DNA-binding domain superfamily/Winged helix DNA-binding domain"/>
    <property type="match status" value="1"/>
</dbReference>
<evidence type="ECO:0000259" key="8">
    <source>
        <dbReference type="PROSITE" id="PS50110"/>
    </source>
</evidence>
<protein>
    <submittedName>
        <fullName evidence="10">Transcriptional regulatory protein QseB</fullName>
    </submittedName>
</protein>
<evidence type="ECO:0000256" key="2">
    <source>
        <dbReference type="ARBA" id="ARBA00023012"/>
    </source>
</evidence>
<dbReference type="InterPro" id="IPR001867">
    <property type="entry name" value="OmpR/PhoB-type_DNA-bd"/>
</dbReference>
<dbReference type="FunFam" id="3.40.50.2300:FF:000002">
    <property type="entry name" value="DNA-binding response regulator PhoP"/>
    <property type="match status" value="1"/>
</dbReference>
<dbReference type="InterPro" id="IPR036388">
    <property type="entry name" value="WH-like_DNA-bd_sf"/>
</dbReference>
<proteinExistence type="predicted"/>
<keyword evidence="4 7" id="KW-0238">DNA-binding</keyword>
<dbReference type="GO" id="GO:0000976">
    <property type="term" value="F:transcription cis-regulatory region binding"/>
    <property type="evidence" value="ECO:0007669"/>
    <property type="project" value="TreeGrafter"/>
</dbReference>
<evidence type="ECO:0000256" key="3">
    <source>
        <dbReference type="ARBA" id="ARBA00023015"/>
    </source>
</evidence>
<dbReference type="PANTHER" id="PTHR48111">
    <property type="entry name" value="REGULATOR OF RPOS"/>
    <property type="match status" value="1"/>
</dbReference>
<evidence type="ECO:0000256" key="7">
    <source>
        <dbReference type="PROSITE-ProRule" id="PRU01091"/>
    </source>
</evidence>
<dbReference type="RefSeq" id="WP_288198513.1">
    <property type="nucleotide sequence ID" value="NZ_LT608334.1"/>
</dbReference>
<dbReference type="GO" id="GO:0032993">
    <property type="term" value="C:protein-DNA complex"/>
    <property type="evidence" value="ECO:0007669"/>
    <property type="project" value="TreeGrafter"/>
</dbReference>
<dbReference type="Gene3D" id="6.10.250.690">
    <property type="match status" value="1"/>
</dbReference>
<feature type="DNA-binding region" description="OmpR/PhoB-type" evidence="7">
    <location>
        <begin position="124"/>
        <end position="218"/>
    </location>
</feature>
<dbReference type="SMART" id="SM00448">
    <property type="entry name" value="REC"/>
    <property type="match status" value="1"/>
</dbReference>
<keyword evidence="5" id="KW-0804">Transcription</keyword>
<organism evidence="10">
    <name type="scientific">uncultured Pleomorphomonas sp</name>
    <dbReference type="NCBI Taxonomy" id="442121"/>
    <lineage>
        <taxon>Bacteria</taxon>
        <taxon>Pseudomonadati</taxon>
        <taxon>Pseudomonadota</taxon>
        <taxon>Alphaproteobacteria</taxon>
        <taxon>Hyphomicrobiales</taxon>
        <taxon>Pleomorphomonadaceae</taxon>
        <taxon>Pleomorphomonas</taxon>
        <taxon>environmental samples</taxon>
    </lineage>
</organism>
<dbReference type="GO" id="GO:0000156">
    <property type="term" value="F:phosphorelay response regulator activity"/>
    <property type="evidence" value="ECO:0007669"/>
    <property type="project" value="TreeGrafter"/>
</dbReference>
<dbReference type="PROSITE" id="PS51755">
    <property type="entry name" value="OMPR_PHOB"/>
    <property type="match status" value="1"/>
</dbReference>
<feature type="domain" description="OmpR/PhoB-type" evidence="9">
    <location>
        <begin position="124"/>
        <end position="218"/>
    </location>
</feature>
<dbReference type="PROSITE" id="PS50110">
    <property type="entry name" value="RESPONSE_REGULATORY"/>
    <property type="match status" value="1"/>
</dbReference>
<dbReference type="GO" id="GO:0006355">
    <property type="term" value="P:regulation of DNA-templated transcription"/>
    <property type="evidence" value="ECO:0007669"/>
    <property type="project" value="InterPro"/>
</dbReference>
<feature type="modified residue" description="4-aspartylphosphate" evidence="6">
    <location>
        <position position="51"/>
    </location>
</feature>
<dbReference type="SUPFAM" id="SSF52172">
    <property type="entry name" value="CheY-like"/>
    <property type="match status" value="1"/>
</dbReference>
<dbReference type="Pfam" id="PF00486">
    <property type="entry name" value="Trans_reg_C"/>
    <property type="match status" value="1"/>
</dbReference>
<gene>
    <name evidence="10" type="primary">qseB</name>
    <name evidence="10" type="ORF">KL86PLE_90376</name>
</gene>
<dbReference type="EMBL" id="FMJD01000013">
    <property type="protein sequence ID" value="SCM79385.1"/>
    <property type="molecule type" value="Genomic_DNA"/>
</dbReference>
<evidence type="ECO:0000259" key="9">
    <source>
        <dbReference type="PROSITE" id="PS51755"/>
    </source>
</evidence>
<reference evidence="10" key="1">
    <citation type="submission" date="2016-08" db="EMBL/GenBank/DDBJ databases">
        <authorList>
            <person name="Seilhamer J.J."/>
        </authorList>
    </citation>
    <scope>NUCLEOTIDE SEQUENCE</scope>
    <source>
        <strain evidence="10">86</strain>
    </source>
</reference>
<keyword evidence="1 6" id="KW-0597">Phosphoprotein</keyword>
<evidence type="ECO:0000313" key="10">
    <source>
        <dbReference type="EMBL" id="SCM79385.1"/>
    </source>
</evidence>
<dbReference type="InterPro" id="IPR001789">
    <property type="entry name" value="Sig_transdc_resp-reg_receiver"/>
</dbReference>
<dbReference type="Pfam" id="PF00072">
    <property type="entry name" value="Response_reg"/>
    <property type="match status" value="1"/>
</dbReference>
<keyword evidence="3" id="KW-0805">Transcription regulation</keyword>
<dbReference type="AlphaFoldDB" id="A0A212LP96"/>
<feature type="domain" description="Response regulatory" evidence="8">
    <location>
        <begin position="2"/>
        <end position="116"/>
    </location>
</feature>
<dbReference type="SMART" id="SM00862">
    <property type="entry name" value="Trans_reg_C"/>
    <property type="match status" value="1"/>
</dbReference>
<dbReference type="GO" id="GO:0005829">
    <property type="term" value="C:cytosol"/>
    <property type="evidence" value="ECO:0007669"/>
    <property type="project" value="TreeGrafter"/>
</dbReference>
<accession>A0A212LP96</accession>
<evidence type="ECO:0000256" key="1">
    <source>
        <dbReference type="ARBA" id="ARBA00022553"/>
    </source>
</evidence>
<sequence>MRVLLVEDDRMIARALMKGMDRHALSVDWVTDGKAALEAVGLAEYGVVLLDLGLPQLDGIEVLERIRNAGKEVPILILTARDDLKSRVTGLDLGADDYVLKPFELDELLARIRAVVRRKAGHSQSRIQAGEVMLDLATHTVTFREVSEVLSAREFALLRVLAERPGLILSRGQLEERIYGWGEETESNAVEVLIHYIRKRFHKDIIRNVRGAGWMIPRA</sequence>
<keyword evidence="2" id="KW-0902">Two-component regulatory system</keyword>
<dbReference type="CDD" id="cd00383">
    <property type="entry name" value="trans_reg_C"/>
    <property type="match status" value="1"/>
</dbReference>
<dbReference type="InterPro" id="IPR039420">
    <property type="entry name" value="WalR-like"/>
</dbReference>